<dbReference type="InterPro" id="IPR040079">
    <property type="entry name" value="Glutathione_S-Trfase"/>
</dbReference>
<comment type="caution">
    <text evidence="5">The sequence shown here is derived from an EMBL/GenBank/DDBJ whole genome shotgun (WGS) entry which is preliminary data.</text>
</comment>
<dbReference type="InterPro" id="IPR036249">
    <property type="entry name" value="Thioredoxin-like_sf"/>
</dbReference>
<dbReference type="InterPro" id="IPR005442">
    <property type="entry name" value="GST_omega"/>
</dbReference>
<dbReference type="Gene3D" id="3.40.30.10">
    <property type="entry name" value="Glutaredoxin"/>
    <property type="match status" value="1"/>
</dbReference>
<dbReference type="SUPFAM" id="SSF47616">
    <property type="entry name" value="GST C-terminal domain-like"/>
    <property type="match status" value="1"/>
</dbReference>
<dbReference type="SUPFAM" id="SSF52833">
    <property type="entry name" value="Thioredoxin-like"/>
    <property type="match status" value="1"/>
</dbReference>
<dbReference type="GO" id="GO:0045174">
    <property type="term" value="F:glutathione dehydrogenase (ascorbate) activity"/>
    <property type="evidence" value="ECO:0007669"/>
    <property type="project" value="UniProtKB-ARBA"/>
</dbReference>
<evidence type="ECO:0000259" key="4">
    <source>
        <dbReference type="PROSITE" id="PS50405"/>
    </source>
</evidence>
<dbReference type="SFLD" id="SFLDS00019">
    <property type="entry name" value="Glutathione_Transferase_(cytos"/>
    <property type="match status" value="1"/>
</dbReference>
<dbReference type="PANTHER" id="PTHR43968">
    <property type="match status" value="1"/>
</dbReference>
<dbReference type="InterPro" id="IPR004045">
    <property type="entry name" value="Glutathione_S-Trfase_N"/>
</dbReference>
<dbReference type="GO" id="GO:0004364">
    <property type="term" value="F:glutathione transferase activity"/>
    <property type="evidence" value="ECO:0007669"/>
    <property type="project" value="UniProtKB-ARBA"/>
</dbReference>
<dbReference type="CDD" id="cd03184">
    <property type="entry name" value="GST_C_Omega"/>
    <property type="match status" value="1"/>
</dbReference>
<dbReference type="PROSITE" id="PS50405">
    <property type="entry name" value="GST_CTER"/>
    <property type="match status" value="1"/>
</dbReference>
<comment type="similarity">
    <text evidence="1">Belongs to the GST superfamily. Omega family.</text>
</comment>
<dbReference type="SFLD" id="SFLDG00358">
    <property type="entry name" value="Main_(cytGST)"/>
    <property type="match status" value="1"/>
</dbReference>
<evidence type="ECO:0000313" key="5">
    <source>
        <dbReference type="EMBL" id="KAL1130838.1"/>
    </source>
</evidence>
<dbReference type="FunFam" id="1.20.1050.10:FF:000009">
    <property type="entry name" value="Glutathione S-transferase omega-1"/>
    <property type="match status" value="1"/>
</dbReference>
<feature type="domain" description="GST N-terminal" evidence="3">
    <location>
        <begin position="18"/>
        <end position="96"/>
    </location>
</feature>
<evidence type="ECO:0000313" key="6">
    <source>
        <dbReference type="Proteomes" id="UP001558652"/>
    </source>
</evidence>
<dbReference type="PROSITE" id="PS50404">
    <property type="entry name" value="GST_NTER"/>
    <property type="match status" value="1"/>
</dbReference>
<dbReference type="PRINTS" id="PR01625">
    <property type="entry name" value="GSTRNSFRASEO"/>
</dbReference>
<evidence type="ECO:0000256" key="1">
    <source>
        <dbReference type="ARBA" id="ARBA00011067"/>
    </source>
</evidence>
<dbReference type="Gene3D" id="1.20.1050.10">
    <property type="match status" value="1"/>
</dbReference>
<protein>
    <submittedName>
        <fullName evidence="5">Uncharacterized protein</fullName>
    </submittedName>
</protein>
<dbReference type="Proteomes" id="UP001558652">
    <property type="component" value="Unassembled WGS sequence"/>
</dbReference>
<sequence length="239" mass="28051">MSVKHLSTGSKDVPIEPGKIRLYSMRFCPYAQRVHLVLFAKNIPHDIVNINLKNKPEWYLEKFPLGKVPAVIVEGEYLYESLIISDFLDEKYPKRPLYPKDPVKKAKDRLLIESFSKVISLLYKCYLSPTMDFQLLLPVFNEMDAFEKEMATRGTPFFSGDKPGMVDYMIWPWCERLETVRILGGDQFRIPKDRFQRLREWCKAMIEDEAVKKHFLTPEEHAKYLQSHRAGTPDFDNIL</sequence>
<proteinExistence type="inferred from homology"/>
<dbReference type="AlphaFoldDB" id="A0ABD0Z430"/>
<gene>
    <name evidence="5" type="ORF">AAG570_012079</name>
</gene>
<evidence type="ECO:0000259" key="3">
    <source>
        <dbReference type="PROSITE" id="PS50404"/>
    </source>
</evidence>
<dbReference type="PROSITE" id="PS51354">
    <property type="entry name" value="GLUTAREDOXIN_2"/>
    <property type="match status" value="1"/>
</dbReference>
<name>A0ABD0Z430_9HEMI</name>
<dbReference type="Pfam" id="PF13417">
    <property type="entry name" value="GST_N_3"/>
    <property type="match status" value="1"/>
</dbReference>
<dbReference type="EMBL" id="JBFDAA010000007">
    <property type="protein sequence ID" value="KAL1130838.1"/>
    <property type="molecule type" value="Genomic_DNA"/>
</dbReference>
<dbReference type="PANTHER" id="PTHR43968:SF6">
    <property type="entry name" value="GLUTATHIONE S-TRANSFERASE OMEGA"/>
    <property type="match status" value="1"/>
</dbReference>
<dbReference type="InterPro" id="IPR050983">
    <property type="entry name" value="GST_Omega/HSP26"/>
</dbReference>
<keyword evidence="2" id="KW-0560">Oxidoreductase</keyword>
<keyword evidence="6" id="KW-1185">Reference proteome</keyword>
<organism evidence="5 6">
    <name type="scientific">Ranatra chinensis</name>
    <dbReference type="NCBI Taxonomy" id="642074"/>
    <lineage>
        <taxon>Eukaryota</taxon>
        <taxon>Metazoa</taxon>
        <taxon>Ecdysozoa</taxon>
        <taxon>Arthropoda</taxon>
        <taxon>Hexapoda</taxon>
        <taxon>Insecta</taxon>
        <taxon>Pterygota</taxon>
        <taxon>Neoptera</taxon>
        <taxon>Paraneoptera</taxon>
        <taxon>Hemiptera</taxon>
        <taxon>Heteroptera</taxon>
        <taxon>Panheteroptera</taxon>
        <taxon>Nepomorpha</taxon>
        <taxon>Nepidae</taxon>
        <taxon>Ranatrinae</taxon>
        <taxon>Ranatra</taxon>
    </lineage>
</organism>
<dbReference type="InterPro" id="IPR036282">
    <property type="entry name" value="Glutathione-S-Trfase_C_sf"/>
</dbReference>
<feature type="domain" description="GST C-terminal" evidence="4">
    <location>
        <begin position="101"/>
        <end position="225"/>
    </location>
</feature>
<evidence type="ECO:0000256" key="2">
    <source>
        <dbReference type="ARBA" id="ARBA00023002"/>
    </source>
</evidence>
<dbReference type="InterPro" id="IPR010987">
    <property type="entry name" value="Glutathione-S-Trfase_C-like"/>
</dbReference>
<dbReference type="Pfam" id="PF13410">
    <property type="entry name" value="GST_C_2"/>
    <property type="match status" value="1"/>
</dbReference>
<dbReference type="FunFam" id="3.40.30.10:FF:000123">
    <property type="entry name" value="Glutathione transferase o1"/>
    <property type="match status" value="1"/>
</dbReference>
<accession>A0ABD0Z430</accession>
<reference evidence="5 6" key="1">
    <citation type="submission" date="2024-07" db="EMBL/GenBank/DDBJ databases">
        <title>Chromosome-level genome assembly of the water stick insect Ranatra chinensis (Heteroptera: Nepidae).</title>
        <authorList>
            <person name="Liu X."/>
        </authorList>
    </citation>
    <scope>NUCLEOTIDE SEQUENCE [LARGE SCALE GENOMIC DNA]</scope>
    <source>
        <strain evidence="5">Cailab_2021Rc</strain>
        <tissue evidence="5">Muscle</tissue>
    </source>
</reference>